<proteinExistence type="predicted"/>
<dbReference type="EMBL" id="CP019288">
    <property type="protein sequence ID" value="QHI35759.1"/>
    <property type="molecule type" value="Genomic_DNA"/>
</dbReference>
<dbReference type="KEGG" id="kan:IMCC3317_11070"/>
<dbReference type="AlphaFoldDB" id="A0A7L4ZH56"/>
<evidence type="ECO:0000313" key="1">
    <source>
        <dbReference type="EMBL" id="QHI35759.1"/>
    </source>
</evidence>
<organism evidence="1 2">
    <name type="scientific">Kordia antarctica</name>
    <dbReference type="NCBI Taxonomy" id="1218801"/>
    <lineage>
        <taxon>Bacteria</taxon>
        <taxon>Pseudomonadati</taxon>
        <taxon>Bacteroidota</taxon>
        <taxon>Flavobacteriia</taxon>
        <taxon>Flavobacteriales</taxon>
        <taxon>Flavobacteriaceae</taxon>
        <taxon>Kordia</taxon>
    </lineage>
</organism>
<dbReference type="RefSeq" id="WP_160128485.1">
    <property type="nucleotide sequence ID" value="NZ_CP019288.1"/>
</dbReference>
<protein>
    <submittedName>
        <fullName evidence="1">Uncharacterized protein</fullName>
    </submittedName>
</protein>
<sequence length="387" mass="44651">MQKRKTTNQQIKATTYTKKLMPLNQQKALTQQNSLFADSLVKRLEKELAEIPIEPQGDSIKKSTVYSHYFYGGSDWYITDIVTETNMLFGYVILNGDTQMAEAGYISIEEITKNKVIELDFYFTKDTLENILYKKYPKDYPNPRASATKEKTAASKPTPQKKILKKTVDIKMVDHFSTEYRLIRRFYNLIRLNKTATFRRIQLVYMAFQKAALDRSIRKTSSDADLFTKINKKVIALFDIVNPVKDDADIEFSEKKLYNEMETFVKEQKVNYAVTLLKSFIGMQGYQPEIKKAMNLLKRIDNSFKNEKVTKTNRLYKDVVNAKKELETYLAAPTEKIGPELVGLSIPVRSLCTNRIKCVGLRKDGKLNKGYRFLRGGSVFASKKKTV</sequence>
<keyword evidence="2" id="KW-1185">Reference proteome</keyword>
<dbReference type="Proteomes" id="UP000464657">
    <property type="component" value="Chromosome"/>
</dbReference>
<evidence type="ECO:0000313" key="2">
    <source>
        <dbReference type="Proteomes" id="UP000464657"/>
    </source>
</evidence>
<gene>
    <name evidence="1" type="ORF">IMCC3317_11070</name>
</gene>
<accession>A0A7L4ZH56</accession>
<dbReference type="OrthoDB" id="9792687at2"/>
<reference evidence="1 2" key="1">
    <citation type="journal article" date="2013" name="Int. J. Syst. Evol. Microbiol.">
        <title>Kordia antarctica sp. nov., isolated from Antarctic seawater.</title>
        <authorList>
            <person name="Baek K."/>
            <person name="Choi A."/>
            <person name="Kang I."/>
            <person name="Lee K."/>
            <person name="Cho J.C."/>
        </authorList>
    </citation>
    <scope>NUCLEOTIDE SEQUENCE [LARGE SCALE GENOMIC DNA]</scope>
    <source>
        <strain evidence="1 2">IMCC3317</strain>
    </source>
</reference>
<name>A0A7L4ZH56_9FLAO</name>